<keyword evidence="5" id="KW-0460">Magnesium</keyword>
<name>E6N9X9_CALS0</name>
<keyword evidence="1" id="KW-0963">Cytoplasm</keyword>
<dbReference type="EMBL" id="AP011884">
    <property type="protein sequence ID" value="BAJ49135.1"/>
    <property type="molecule type" value="Genomic_DNA"/>
</dbReference>
<dbReference type="CDD" id="cd02503">
    <property type="entry name" value="MobA"/>
    <property type="match status" value="1"/>
</dbReference>
<dbReference type="GO" id="GO:0016779">
    <property type="term" value="F:nucleotidyltransferase activity"/>
    <property type="evidence" value="ECO:0007669"/>
    <property type="project" value="TreeGrafter"/>
</dbReference>
<organism evidence="9">
    <name type="scientific">Caldiarchaeum subterraneum</name>
    <dbReference type="NCBI Taxonomy" id="311458"/>
    <lineage>
        <taxon>Archaea</taxon>
        <taxon>Nitrososphaerota</taxon>
        <taxon>Candidatus Caldarchaeales</taxon>
        <taxon>Candidatus Caldarchaeaceae</taxon>
        <taxon>Candidatus Caldarchaeum</taxon>
    </lineage>
</organism>
<dbReference type="GO" id="GO:0005525">
    <property type="term" value="F:GTP binding"/>
    <property type="evidence" value="ECO:0007669"/>
    <property type="project" value="UniProtKB-KW"/>
</dbReference>
<dbReference type="PANTHER" id="PTHR19136">
    <property type="entry name" value="MOLYBDENUM COFACTOR GUANYLYLTRANSFERASE"/>
    <property type="match status" value="1"/>
</dbReference>
<keyword evidence="7" id="KW-0501">Molybdenum cofactor biosynthesis</keyword>
<keyword evidence="3" id="KW-0479">Metal-binding</keyword>
<keyword evidence="4" id="KW-0547">Nucleotide-binding</keyword>
<dbReference type="SUPFAM" id="SSF53448">
    <property type="entry name" value="Nucleotide-diphospho-sugar transferases"/>
    <property type="match status" value="1"/>
</dbReference>
<sequence length="299" mass="32477">MRGMRVCGVILSGGVSKRFGGDKALALLNGEPLIRHVAKSLHEAVEEVWLSVRDAERGEQLMKACEPFVKGYIVDEFSAGPLSGFLSAANRLEADVVVTSPADVPRIKAATFQKLVEKFLHHSASVASVVWGNGAVETLVQVLSVDAVKNYLETVFMYRGGLHRPSDMLRCASKMLLAAGFKLSSDPYEFSNINTYQDLVEPKPRGSGGDRVRDDLLLTESSQHFRQAAAAAAEKRFKESAQEYVSEALVLLSYGVAHLAGHALADAAKMFETGQSPEAALICSRMGAFIRRDMLSGMR</sequence>
<evidence type="ECO:0000313" key="9">
    <source>
        <dbReference type="EMBL" id="BAJ49135.1"/>
    </source>
</evidence>
<dbReference type="GO" id="GO:0006777">
    <property type="term" value="P:Mo-molybdopterin cofactor biosynthetic process"/>
    <property type="evidence" value="ECO:0007669"/>
    <property type="project" value="UniProtKB-KW"/>
</dbReference>
<dbReference type="AlphaFoldDB" id="E6N9X9"/>
<evidence type="ECO:0000259" key="8">
    <source>
        <dbReference type="Pfam" id="PF12804"/>
    </source>
</evidence>
<dbReference type="Gene3D" id="3.90.550.10">
    <property type="entry name" value="Spore Coat Polysaccharide Biosynthesis Protein SpsA, Chain A"/>
    <property type="match status" value="1"/>
</dbReference>
<dbReference type="PANTHER" id="PTHR19136:SF81">
    <property type="entry name" value="MOLYBDENUM COFACTOR GUANYLYLTRANSFERASE"/>
    <property type="match status" value="1"/>
</dbReference>
<evidence type="ECO:0000256" key="4">
    <source>
        <dbReference type="ARBA" id="ARBA00022741"/>
    </source>
</evidence>
<evidence type="ECO:0000256" key="6">
    <source>
        <dbReference type="ARBA" id="ARBA00023134"/>
    </source>
</evidence>
<dbReference type="InterPro" id="IPR029044">
    <property type="entry name" value="Nucleotide-diphossugar_trans"/>
</dbReference>
<dbReference type="GO" id="GO:0046872">
    <property type="term" value="F:metal ion binding"/>
    <property type="evidence" value="ECO:0007669"/>
    <property type="project" value="UniProtKB-KW"/>
</dbReference>
<reference evidence="9" key="1">
    <citation type="journal article" date="2005" name="Environ. Microbiol.">
        <title>Genetic and functional properties of uncultivated thermophilic crenarchaeotes from a subsurface gold mine as revealed by analysis of genome fragments.</title>
        <authorList>
            <person name="Nunoura T."/>
            <person name="Hirayama H."/>
            <person name="Takami H."/>
            <person name="Oida H."/>
            <person name="Nishi S."/>
            <person name="Shimamura S."/>
            <person name="Suzuki Y."/>
            <person name="Inagaki F."/>
            <person name="Takai K."/>
            <person name="Nealson K.H."/>
            <person name="Horikoshi K."/>
        </authorList>
    </citation>
    <scope>NUCLEOTIDE SEQUENCE</scope>
</reference>
<keyword evidence="2" id="KW-0808">Transferase</keyword>
<proteinExistence type="predicted"/>
<dbReference type="InterPro" id="IPR025877">
    <property type="entry name" value="MobA-like_NTP_Trfase"/>
</dbReference>
<keyword evidence="6" id="KW-0342">GTP-binding</keyword>
<protein>
    <recommendedName>
        <fullName evidence="8">MobA-like NTP transferase domain-containing protein</fullName>
    </recommendedName>
</protein>
<accession>E6N9X9</accession>
<evidence type="ECO:0000256" key="3">
    <source>
        <dbReference type="ARBA" id="ARBA00022723"/>
    </source>
</evidence>
<evidence type="ECO:0000256" key="7">
    <source>
        <dbReference type="ARBA" id="ARBA00023150"/>
    </source>
</evidence>
<reference evidence="9" key="2">
    <citation type="journal article" date="2011" name="Nucleic Acids Res.">
        <title>Insights into the evolution of Archaea and eukaryotic protein modifier systems revealed by the genome of a novel archaeal group.</title>
        <authorList>
            <person name="Nunoura T."/>
            <person name="Takaki Y."/>
            <person name="Kakuta J."/>
            <person name="Nishi S."/>
            <person name="Sugahara J."/>
            <person name="Kazama H."/>
            <person name="Chee G."/>
            <person name="Hattori M."/>
            <person name="Kanai A."/>
            <person name="Atomi H."/>
            <person name="Takai K."/>
            <person name="Takami H."/>
        </authorList>
    </citation>
    <scope>NUCLEOTIDE SEQUENCE</scope>
</reference>
<evidence type="ECO:0000256" key="5">
    <source>
        <dbReference type="ARBA" id="ARBA00022842"/>
    </source>
</evidence>
<dbReference type="InterPro" id="IPR013482">
    <property type="entry name" value="Molybde_CF_guanTrfase"/>
</dbReference>
<gene>
    <name evidence="9" type="ORF">HGMM_F35G06C02</name>
</gene>
<evidence type="ECO:0000256" key="1">
    <source>
        <dbReference type="ARBA" id="ARBA00022490"/>
    </source>
</evidence>
<feature type="domain" description="MobA-like NTP transferase" evidence="8">
    <location>
        <begin position="8"/>
        <end position="142"/>
    </location>
</feature>
<evidence type="ECO:0000256" key="2">
    <source>
        <dbReference type="ARBA" id="ARBA00022679"/>
    </source>
</evidence>
<dbReference type="Pfam" id="PF12804">
    <property type="entry name" value="NTP_transf_3"/>
    <property type="match status" value="1"/>
</dbReference>